<evidence type="ECO:0000313" key="2">
    <source>
        <dbReference type="Proteomes" id="UP000829447"/>
    </source>
</evidence>
<organism evidence="1 2">
    <name type="scientific">Pangasianodon gigas</name>
    <name type="common">Mekong giant catfish</name>
    <name type="synonym">Pangasius gigas</name>
    <dbReference type="NCBI Taxonomy" id="30993"/>
    <lineage>
        <taxon>Eukaryota</taxon>
        <taxon>Metazoa</taxon>
        <taxon>Chordata</taxon>
        <taxon>Craniata</taxon>
        <taxon>Vertebrata</taxon>
        <taxon>Euteleostomi</taxon>
        <taxon>Actinopterygii</taxon>
        <taxon>Neopterygii</taxon>
        <taxon>Teleostei</taxon>
        <taxon>Ostariophysi</taxon>
        <taxon>Siluriformes</taxon>
        <taxon>Pangasiidae</taxon>
        <taxon>Pangasianodon</taxon>
    </lineage>
</organism>
<dbReference type="EMBL" id="CM040480">
    <property type="protein sequence ID" value="MCI4394140.1"/>
    <property type="molecule type" value="Genomic_DNA"/>
</dbReference>
<accession>A0ACC5XU62</accession>
<name>A0ACC5XU62_PANGG</name>
<sequence length="276" mass="32018">MDKKPDGKLKPLLLLMAATLIIMIVMVFVVFCYQQRKFADLENSMRNQNCSIKFEMNAGTQTRTLSDIQTLINTLSSSLRSLSTNLETKLQDMDSQRNMLSDINTSVSNLATFVNFLSSKLQRTDQRVMRLLSDLSDLRTELENSNKTTPLCKTGWIQFESKCYFFSEYLKTWDGARNYCRNENGMLVKVETEEEMNFLTRNRKDYWVGLTDETTGEWRWDDGSPFVRNSDWWEEGQPDNWDGHGLGGGEDCAHLTVDRNLNDNHCSIQMRYICQI</sequence>
<evidence type="ECO:0000313" key="1">
    <source>
        <dbReference type="EMBL" id="MCI4394140.1"/>
    </source>
</evidence>
<reference evidence="1 2" key="1">
    <citation type="journal article" date="2022" name="bioRxiv">
        <title>An ancient truncated duplication of the anti-Mullerian hormone receptor type 2 gene is a potential conserved master sex determinant in the Pangasiidae catfish family.</title>
        <authorList>
            <person name="Wen M."/>
            <person name="Pan Q."/>
            <person name="Jouanno E."/>
            <person name="Montfort J."/>
            <person name="Zahm M."/>
            <person name="Cabau C."/>
            <person name="Klopp C."/>
            <person name="Iampietro C."/>
            <person name="Roques C."/>
            <person name="Bouchez O."/>
            <person name="Castinel A."/>
            <person name="Donnadieu C."/>
            <person name="Parrinello H."/>
            <person name="Poncet C."/>
            <person name="Belmonte E."/>
            <person name="Gautier V."/>
            <person name="Avarre J.-C."/>
            <person name="Dugue R."/>
            <person name="Gustiano R."/>
            <person name="Ha T.T.T."/>
            <person name="Campet M."/>
            <person name="Sriphairoj K."/>
            <person name="Ribolli J."/>
            <person name="de Almeida F.L."/>
            <person name="Desvignes T."/>
            <person name="Postlethwait J.H."/>
            <person name="Bucao C.F."/>
            <person name="Robinson-Rechavi M."/>
            <person name="Bobe J."/>
            <person name="Herpin A."/>
            <person name="Guiguen Y."/>
        </authorList>
    </citation>
    <scope>NUCLEOTIDE SEQUENCE [LARGE SCALE GENOMIC DNA]</scope>
    <source>
        <strain evidence="1">YG-Dec2019</strain>
    </source>
</reference>
<dbReference type="Proteomes" id="UP000829447">
    <property type="component" value="Linkage Group LG27"/>
</dbReference>
<keyword evidence="2" id="KW-1185">Reference proteome</keyword>
<gene>
    <name evidence="1" type="ORF">PGIGA_G00165510</name>
</gene>
<comment type="caution">
    <text evidence="1">The sequence shown here is derived from an EMBL/GenBank/DDBJ whole genome shotgun (WGS) entry which is preliminary data.</text>
</comment>
<protein>
    <submittedName>
        <fullName evidence="1">Uncharacterized protein</fullName>
    </submittedName>
</protein>
<proteinExistence type="predicted"/>